<evidence type="ECO:0000256" key="2">
    <source>
        <dbReference type="ARBA" id="ARBA00006333"/>
    </source>
</evidence>
<dbReference type="RefSeq" id="XP_007323505.1">
    <property type="nucleotide sequence ID" value="XM_007323443.1"/>
</dbReference>
<proteinExistence type="inferred from homology"/>
<dbReference type="InterPro" id="IPR008949">
    <property type="entry name" value="Isoprenoid_synthase_dom_sf"/>
</dbReference>
<dbReference type="PANTHER" id="PTHR35201">
    <property type="entry name" value="TERPENE SYNTHASE"/>
    <property type="match status" value="1"/>
</dbReference>
<comment type="cofactor">
    <cofactor evidence="1 6">
        <name>Mg(2+)</name>
        <dbReference type="ChEBI" id="CHEBI:18420"/>
    </cofactor>
</comment>
<gene>
    <name evidence="7" type="primary">cyc10</name>
    <name evidence="7" type="ORF">SERLADRAFT_442863</name>
</gene>
<comment type="similarity">
    <text evidence="2 6">Belongs to the terpene synthase family.</text>
</comment>
<dbReference type="GO" id="GO:0008299">
    <property type="term" value="P:isoprenoid biosynthetic process"/>
    <property type="evidence" value="ECO:0007669"/>
    <property type="project" value="UniProtKB-ARBA"/>
</dbReference>
<keyword evidence="3 6" id="KW-0479">Metal-binding</keyword>
<dbReference type="OrthoDB" id="6486656at2759"/>
<dbReference type="GO" id="GO:0046872">
    <property type="term" value="F:metal ion binding"/>
    <property type="evidence" value="ECO:0007669"/>
    <property type="project" value="UniProtKB-KW"/>
</dbReference>
<dbReference type="GeneID" id="18815805"/>
<dbReference type="Pfam" id="PF19086">
    <property type="entry name" value="Terpene_syn_C_2"/>
    <property type="match status" value="1"/>
</dbReference>
<protein>
    <recommendedName>
        <fullName evidence="6">Terpene synthase</fullName>
        <ecNumber evidence="6">4.2.3.-</ecNumber>
    </recommendedName>
</protein>
<keyword evidence="5 6" id="KW-0456">Lyase</keyword>
<dbReference type="EMBL" id="GL945442">
    <property type="protein sequence ID" value="EGO20070.1"/>
    <property type="molecule type" value="Genomic_DNA"/>
</dbReference>
<dbReference type="PANTHER" id="PTHR35201:SF4">
    <property type="entry name" value="BETA-PINACENE SYNTHASE-RELATED"/>
    <property type="match status" value="1"/>
</dbReference>
<dbReference type="AlphaFoldDB" id="F8PA73"/>
<dbReference type="InterPro" id="IPR034686">
    <property type="entry name" value="Terpene_cyclase-like_2"/>
</dbReference>
<name>F8PA73_SERL9</name>
<dbReference type="EC" id="4.2.3.-" evidence="6"/>
<evidence type="ECO:0000256" key="5">
    <source>
        <dbReference type="ARBA" id="ARBA00023239"/>
    </source>
</evidence>
<keyword evidence="4 6" id="KW-0460">Magnesium</keyword>
<dbReference type="SUPFAM" id="SSF48576">
    <property type="entry name" value="Terpenoid synthases"/>
    <property type="match status" value="1"/>
</dbReference>
<dbReference type="Gene3D" id="1.10.600.10">
    <property type="entry name" value="Farnesyl Diphosphate Synthase"/>
    <property type="match status" value="2"/>
</dbReference>
<dbReference type="KEGG" id="sla:SERLADRAFT_442863"/>
<evidence type="ECO:0000256" key="4">
    <source>
        <dbReference type="ARBA" id="ARBA00022842"/>
    </source>
</evidence>
<dbReference type="HOGENOM" id="CLU_042538_5_0_1"/>
<evidence type="ECO:0000256" key="1">
    <source>
        <dbReference type="ARBA" id="ARBA00001946"/>
    </source>
</evidence>
<organism>
    <name type="scientific">Serpula lacrymans var. lacrymans (strain S7.9)</name>
    <name type="common">Dry rot fungus</name>
    <dbReference type="NCBI Taxonomy" id="578457"/>
    <lineage>
        <taxon>Eukaryota</taxon>
        <taxon>Fungi</taxon>
        <taxon>Dikarya</taxon>
        <taxon>Basidiomycota</taxon>
        <taxon>Agaricomycotina</taxon>
        <taxon>Agaricomycetes</taxon>
        <taxon>Agaricomycetidae</taxon>
        <taxon>Boletales</taxon>
        <taxon>Coniophorineae</taxon>
        <taxon>Serpulaceae</taxon>
        <taxon>Serpula</taxon>
    </lineage>
</organism>
<evidence type="ECO:0000256" key="6">
    <source>
        <dbReference type="RuleBase" id="RU366034"/>
    </source>
</evidence>
<evidence type="ECO:0000256" key="3">
    <source>
        <dbReference type="ARBA" id="ARBA00022723"/>
    </source>
</evidence>
<dbReference type="GO" id="GO:0010333">
    <property type="term" value="F:terpene synthase activity"/>
    <property type="evidence" value="ECO:0007669"/>
    <property type="project" value="InterPro"/>
</dbReference>
<accession>F8PA73</accession>
<reference evidence="7" key="1">
    <citation type="submission" date="2011-04" db="EMBL/GenBank/DDBJ databases">
        <title>Evolution of plant cell wall degrading machinery underlies the functional diversity of forest fungi.</title>
        <authorList>
            <consortium name="US DOE Joint Genome Institute (JGI-PGF)"/>
            <person name="Eastwood D.C."/>
            <person name="Floudas D."/>
            <person name="Binder M."/>
            <person name="Majcherczyk A."/>
            <person name="Schneider P."/>
            <person name="Aerts A."/>
            <person name="Asiegbu F.O."/>
            <person name="Baker S.E."/>
            <person name="Barry K."/>
            <person name="Bendiksby M."/>
            <person name="Blumentritt M."/>
            <person name="Coutinho P.M."/>
            <person name="Cullen D."/>
            <person name="Cullen D."/>
            <person name="Gathman A."/>
            <person name="Goodell B."/>
            <person name="Henrissat B."/>
            <person name="Ihrmark K."/>
            <person name="Kauserud H."/>
            <person name="Kohler A."/>
            <person name="LaButti K."/>
            <person name="Lapidus A."/>
            <person name="Lavin J.L."/>
            <person name="Lee Y.-H."/>
            <person name="Lindquist E."/>
            <person name="Lilly W."/>
            <person name="Lucas S."/>
            <person name="Morin E."/>
            <person name="Murat C."/>
            <person name="Oguiza J.A."/>
            <person name="Park J."/>
            <person name="Pisabarro A.G."/>
            <person name="Riley R."/>
            <person name="Rosling A."/>
            <person name="Salamov A."/>
            <person name="Schmidt O."/>
            <person name="Schmutz J."/>
            <person name="Skrede I."/>
            <person name="Stenlid J."/>
            <person name="Wiebenga A."/>
            <person name="Xie X."/>
            <person name="Kues U."/>
            <person name="Hibbett D.S."/>
            <person name="Hoffmeister D."/>
            <person name="Hogberg N."/>
            <person name="Martin F."/>
            <person name="Grigoriev I.V."/>
            <person name="Watkinson S.C."/>
        </authorList>
    </citation>
    <scope>NUCLEOTIDE SEQUENCE</scope>
    <source>
        <strain evidence="7">S7.9</strain>
    </source>
</reference>
<dbReference type="Proteomes" id="UP000008064">
    <property type="component" value="Unassembled WGS sequence"/>
</dbReference>
<evidence type="ECO:0000313" key="7">
    <source>
        <dbReference type="EMBL" id="EGO20070.1"/>
    </source>
</evidence>
<sequence>MERPSEFYIPNIMTSWPWPQILSPHSQETWAASRAWFLDFKLFTPREIEVYDASHIAKSASLHTKKKPKKPNEAPTSRRANYSEIVWQFRERATRGANPRYQQRFIDTFQEYTDTVIQQAGDRQSNHLRTVDEYFAVRRGTSGVKSSLALILFDSDFDISPDQVLDHLVVLELEICATDSIITVNDIISYNRQQARGDDTHNLVTIIMHQYRMGLRDALQFYTFMKA</sequence>